<protein>
    <recommendedName>
        <fullName evidence="10">DEAD-box ATP-dependent RNA helicase RhpA</fullName>
        <ecNumber evidence="1">3.6.4.13</ecNumber>
    </recommendedName>
</protein>
<evidence type="ECO:0000313" key="18">
    <source>
        <dbReference type="Proteomes" id="UP000824225"/>
    </source>
</evidence>
<feature type="compositionally biased region" description="Basic and acidic residues" evidence="13">
    <location>
        <begin position="453"/>
        <end position="473"/>
    </location>
</feature>
<proteinExistence type="inferred from homology"/>
<dbReference type="PROSITE" id="PS51194">
    <property type="entry name" value="HELICASE_CTER"/>
    <property type="match status" value="1"/>
</dbReference>
<dbReference type="GO" id="GO:0009266">
    <property type="term" value="P:response to temperature stimulus"/>
    <property type="evidence" value="ECO:0007669"/>
    <property type="project" value="UniProtKB-ARBA"/>
</dbReference>
<evidence type="ECO:0000259" key="15">
    <source>
        <dbReference type="PROSITE" id="PS51194"/>
    </source>
</evidence>
<dbReference type="PANTHER" id="PTHR47959:SF1">
    <property type="entry name" value="ATP-DEPENDENT RNA HELICASE DBPA"/>
    <property type="match status" value="1"/>
</dbReference>
<keyword evidence="4 12" id="KW-0378">Hydrolase</keyword>
<dbReference type="Pfam" id="PF25399">
    <property type="entry name" value="DeaD_dimer"/>
    <property type="match status" value="1"/>
</dbReference>
<dbReference type="GO" id="GO:0005524">
    <property type="term" value="F:ATP binding"/>
    <property type="evidence" value="ECO:0007669"/>
    <property type="project" value="UniProtKB-KW"/>
</dbReference>
<dbReference type="EMBL" id="DXAN01000032">
    <property type="protein sequence ID" value="HJA09502.1"/>
    <property type="molecule type" value="Genomic_DNA"/>
</dbReference>
<evidence type="ECO:0000256" key="5">
    <source>
        <dbReference type="ARBA" id="ARBA00022806"/>
    </source>
</evidence>
<comment type="caution">
    <text evidence="17">The sequence shown here is derived from an EMBL/GenBank/DDBJ whole genome shotgun (WGS) entry which is preliminary data.</text>
</comment>
<dbReference type="SUPFAM" id="SSF52540">
    <property type="entry name" value="P-loop containing nucleoside triphosphate hydrolases"/>
    <property type="match status" value="1"/>
</dbReference>
<evidence type="ECO:0000256" key="12">
    <source>
        <dbReference type="RuleBase" id="RU000492"/>
    </source>
</evidence>
<dbReference type="PROSITE" id="PS51195">
    <property type="entry name" value="Q_MOTIF"/>
    <property type="match status" value="1"/>
</dbReference>
<evidence type="ECO:0000256" key="4">
    <source>
        <dbReference type="ARBA" id="ARBA00022801"/>
    </source>
</evidence>
<dbReference type="InterPro" id="IPR050079">
    <property type="entry name" value="DEAD_box_RNA_helicase"/>
</dbReference>
<feature type="short sequence motif" description="Q motif" evidence="11">
    <location>
        <begin position="3"/>
        <end position="31"/>
    </location>
</feature>
<dbReference type="InterPro" id="IPR011545">
    <property type="entry name" value="DEAD/DEAH_box_helicase_dom"/>
</dbReference>
<evidence type="ECO:0000259" key="16">
    <source>
        <dbReference type="PROSITE" id="PS51195"/>
    </source>
</evidence>
<feature type="region of interest" description="Disordered" evidence="13">
    <location>
        <begin position="442"/>
        <end position="473"/>
    </location>
</feature>
<dbReference type="CDD" id="cd12252">
    <property type="entry name" value="RRM_DbpA"/>
    <property type="match status" value="1"/>
</dbReference>
<dbReference type="FunFam" id="3.40.50.300:FF:000108">
    <property type="entry name" value="ATP-dependent RNA helicase RhlE"/>
    <property type="match status" value="1"/>
</dbReference>
<evidence type="ECO:0000256" key="9">
    <source>
        <dbReference type="ARBA" id="ARBA00047984"/>
    </source>
</evidence>
<sequence length="591" mass="65211">MSASFEELGLAPELLQAVEDLGFEEPSPIQALAIPSLLTGRDVVGQAQTGTGKTAAFGLPVLHRTIPGRGVQALILCPTRELTIQVAEELGKLAARKRDIAIMPIYGGQPIERQFRGLARGAQVVVGTPGRIIDHLRRGTLRLDETTTVVLDEADEMLDMGFRDDMETILEQTPEHAQRVLFSATMAAPIRELSKRFLREPEMLSVAHKMLTVPAVEQTYYEVRPYQKMDALCRVLDSQGFRKALVFCSTKRGVDEVTTHLQQRGYQSDGLHGNLAQPQRDRVMNRFRAGSIDVLVATDVAARGIDVDDVDAVVNYDIPHDVEGYVHRIGRTGRAGREGRAFTFVTMREHYKLRDIIRYTKARITEGRLPTLRDVDDIRTSRLLDEVCRTVEAGSLERWLGLVETFLTDRFPDGGVTSRDMSAALLKLLMLRDFGEQTANGEKDDWAAAPARDGGKPKTQDRPRLRDRNDRSSMTRLQINVGRAHKVTPRELVGAITGECGIPGRSIGAILIQDRLSMVEVAADRADGVLETLNNGVFIGGIKVTAVMEAGASGPHPRRPFTPGPRRLHPGVSGKKPRGATSGKKNYQTPR</sequence>
<dbReference type="GO" id="GO:0003724">
    <property type="term" value="F:RNA helicase activity"/>
    <property type="evidence" value="ECO:0007669"/>
    <property type="project" value="UniProtKB-EC"/>
</dbReference>
<dbReference type="EC" id="3.6.4.13" evidence="1"/>
<reference evidence="17" key="1">
    <citation type="journal article" date="2021" name="PeerJ">
        <title>Extensive microbial diversity within the chicken gut microbiome revealed by metagenomics and culture.</title>
        <authorList>
            <person name="Gilroy R."/>
            <person name="Ravi A."/>
            <person name="Getino M."/>
            <person name="Pursley I."/>
            <person name="Horton D.L."/>
            <person name="Alikhan N.F."/>
            <person name="Baker D."/>
            <person name="Gharbi K."/>
            <person name="Hall N."/>
            <person name="Watson M."/>
            <person name="Adriaenssens E.M."/>
            <person name="Foster-Nyarko E."/>
            <person name="Jarju S."/>
            <person name="Secka A."/>
            <person name="Antonio M."/>
            <person name="Oren A."/>
            <person name="Chaudhuri R.R."/>
            <person name="La Ragione R."/>
            <person name="Hildebrand F."/>
            <person name="Pallen M.J."/>
        </authorList>
    </citation>
    <scope>NUCLEOTIDE SEQUENCE</scope>
    <source>
        <strain evidence="17">CHK186-16707</strain>
    </source>
</reference>
<evidence type="ECO:0000256" key="7">
    <source>
        <dbReference type="ARBA" id="ARBA00023016"/>
    </source>
</evidence>
<gene>
    <name evidence="17" type="ORF">H9962_10010</name>
</gene>
<dbReference type="GO" id="GO:0003676">
    <property type="term" value="F:nucleic acid binding"/>
    <property type="evidence" value="ECO:0007669"/>
    <property type="project" value="InterPro"/>
</dbReference>
<feature type="region of interest" description="Disordered" evidence="13">
    <location>
        <begin position="550"/>
        <end position="591"/>
    </location>
</feature>
<evidence type="ECO:0000256" key="11">
    <source>
        <dbReference type="PROSITE-ProRule" id="PRU00552"/>
    </source>
</evidence>
<organism evidence="17 18">
    <name type="scientific">Candidatus Mailhella merdigallinarum</name>
    <dbReference type="NCBI Taxonomy" id="2838658"/>
    <lineage>
        <taxon>Bacteria</taxon>
        <taxon>Pseudomonadati</taxon>
        <taxon>Thermodesulfobacteriota</taxon>
        <taxon>Desulfovibrionia</taxon>
        <taxon>Desulfovibrionales</taxon>
        <taxon>Desulfovibrionaceae</taxon>
        <taxon>Mailhella</taxon>
    </lineage>
</organism>
<name>A0A9D2HE21_9BACT</name>
<keyword evidence="2" id="KW-0963">Cytoplasm</keyword>
<dbReference type="Proteomes" id="UP000824225">
    <property type="component" value="Unassembled WGS sequence"/>
</dbReference>
<dbReference type="SMART" id="SM00490">
    <property type="entry name" value="HELICc"/>
    <property type="match status" value="1"/>
</dbReference>
<dbReference type="GO" id="GO:0016787">
    <property type="term" value="F:hydrolase activity"/>
    <property type="evidence" value="ECO:0007669"/>
    <property type="project" value="UniProtKB-KW"/>
</dbReference>
<dbReference type="Gene3D" id="3.40.50.300">
    <property type="entry name" value="P-loop containing nucleotide triphosphate hydrolases"/>
    <property type="match status" value="2"/>
</dbReference>
<reference evidence="17" key="2">
    <citation type="submission" date="2021-04" db="EMBL/GenBank/DDBJ databases">
        <authorList>
            <person name="Gilroy R."/>
        </authorList>
    </citation>
    <scope>NUCLEOTIDE SEQUENCE</scope>
    <source>
        <strain evidence="17">CHK186-16707</strain>
    </source>
</reference>
<keyword evidence="6 12" id="KW-0067">ATP-binding</keyword>
<dbReference type="InterPro" id="IPR044742">
    <property type="entry name" value="DEAD/DEAH_RhlB"/>
</dbReference>
<dbReference type="SMART" id="SM00487">
    <property type="entry name" value="DEXDc"/>
    <property type="match status" value="1"/>
</dbReference>
<dbReference type="InterPro" id="IPR057325">
    <property type="entry name" value="DeaD_dimer"/>
</dbReference>
<dbReference type="GO" id="GO:0005829">
    <property type="term" value="C:cytosol"/>
    <property type="evidence" value="ECO:0007669"/>
    <property type="project" value="TreeGrafter"/>
</dbReference>
<dbReference type="CDD" id="cd00268">
    <property type="entry name" value="DEADc"/>
    <property type="match status" value="1"/>
</dbReference>
<feature type="domain" description="Helicase C-terminal" evidence="15">
    <location>
        <begin position="228"/>
        <end position="376"/>
    </location>
</feature>
<feature type="domain" description="DEAD-box RNA helicase Q" evidence="16">
    <location>
        <begin position="3"/>
        <end position="31"/>
    </location>
</feature>
<dbReference type="InterPro" id="IPR000629">
    <property type="entry name" value="RNA-helicase_DEAD-box_CS"/>
</dbReference>
<dbReference type="Pfam" id="PF03880">
    <property type="entry name" value="DbpA"/>
    <property type="match status" value="1"/>
</dbReference>
<dbReference type="InterPro" id="IPR014001">
    <property type="entry name" value="Helicase_ATP-bd"/>
</dbReference>
<dbReference type="AlphaFoldDB" id="A0A9D2HE21"/>
<dbReference type="Pfam" id="PF00270">
    <property type="entry name" value="DEAD"/>
    <property type="match status" value="1"/>
</dbReference>
<feature type="domain" description="Helicase ATP-binding" evidence="14">
    <location>
        <begin position="34"/>
        <end position="204"/>
    </location>
</feature>
<evidence type="ECO:0000256" key="8">
    <source>
        <dbReference type="ARBA" id="ARBA00038437"/>
    </source>
</evidence>
<evidence type="ECO:0000256" key="2">
    <source>
        <dbReference type="ARBA" id="ARBA00022490"/>
    </source>
</evidence>
<dbReference type="CDD" id="cd18787">
    <property type="entry name" value="SF2_C_DEAD"/>
    <property type="match status" value="1"/>
</dbReference>
<evidence type="ECO:0000256" key="6">
    <source>
        <dbReference type="ARBA" id="ARBA00022840"/>
    </source>
</evidence>
<dbReference type="InterPro" id="IPR014014">
    <property type="entry name" value="RNA_helicase_DEAD_Q_motif"/>
</dbReference>
<dbReference type="Gene3D" id="3.30.70.330">
    <property type="match status" value="1"/>
</dbReference>
<dbReference type="InterPro" id="IPR005580">
    <property type="entry name" value="DbpA/CsdA_RNA-bd_dom"/>
</dbReference>
<evidence type="ECO:0000313" key="17">
    <source>
        <dbReference type="EMBL" id="HJA09502.1"/>
    </source>
</evidence>
<dbReference type="InterPro" id="IPR001650">
    <property type="entry name" value="Helicase_C-like"/>
</dbReference>
<keyword evidence="5 12" id="KW-0347">Helicase</keyword>
<dbReference type="Pfam" id="PF00271">
    <property type="entry name" value="Helicase_C"/>
    <property type="match status" value="1"/>
</dbReference>
<keyword evidence="3 12" id="KW-0547">Nucleotide-binding</keyword>
<dbReference type="PANTHER" id="PTHR47959">
    <property type="entry name" value="ATP-DEPENDENT RNA HELICASE RHLE-RELATED"/>
    <property type="match status" value="1"/>
</dbReference>
<comment type="catalytic activity">
    <reaction evidence="9">
        <text>ATP + H2O = ADP + phosphate + H(+)</text>
        <dbReference type="Rhea" id="RHEA:13065"/>
        <dbReference type="ChEBI" id="CHEBI:15377"/>
        <dbReference type="ChEBI" id="CHEBI:15378"/>
        <dbReference type="ChEBI" id="CHEBI:30616"/>
        <dbReference type="ChEBI" id="CHEBI:43474"/>
        <dbReference type="ChEBI" id="CHEBI:456216"/>
        <dbReference type="EC" id="3.6.4.13"/>
    </reaction>
</comment>
<dbReference type="InterPro" id="IPR012677">
    <property type="entry name" value="Nucleotide-bd_a/b_plait_sf"/>
</dbReference>
<evidence type="ECO:0000256" key="10">
    <source>
        <dbReference type="ARBA" id="ARBA00074363"/>
    </source>
</evidence>
<evidence type="ECO:0000256" key="13">
    <source>
        <dbReference type="SAM" id="MobiDB-lite"/>
    </source>
</evidence>
<dbReference type="InterPro" id="IPR027417">
    <property type="entry name" value="P-loop_NTPase"/>
</dbReference>
<keyword evidence="7" id="KW-0346">Stress response</keyword>
<accession>A0A9D2HE21</accession>
<evidence type="ECO:0000256" key="1">
    <source>
        <dbReference type="ARBA" id="ARBA00012552"/>
    </source>
</evidence>
<dbReference type="PROSITE" id="PS00039">
    <property type="entry name" value="DEAD_ATP_HELICASE"/>
    <property type="match status" value="1"/>
</dbReference>
<evidence type="ECO:0000256" key="3">
    <source>
        <dbReference type="ARBA" id="ARBA00022741"/>
    </source>
</evidence>
<dbReference type="GO" id="GO:0042255">
    <property type="term" value="P:ribosome assembly"/>
    <property type="evidence" value="ECO:0007669"/>
    <property type="project" value="UniProtKB-ARBA"/>
</dbReference>
<dbReference type="PROSITE" id="PS51192">
    <property type="entry name" value="HELICASE_ATP_BIND_1"/>
    <property type="match status" value="1"/>
</dbReference>
<comment type="similarity">
    <text evidence="8 12">Belongs to the DEAD box helicase family.</text>
</comment>
<evidence type="ECO:0000259" key="14">
    <source>
        <dbReference type="PROSITE" id="PS51192"/>
    </source>
</evidence>